<dbReference type="EC" id="2.6.1.42" evidence="15"/>
<comment type="catalytic activity">
    <reaction evidence="12 15">
        <text>L-valine + 2-oxoglutarate = 3-methyl-2-oxobutanoate + L-glutamate</text>
        <dbReference type="Rhea" id="RHEA:24813"/>
        <dbReference type="ChEBI" id="CHEBI:11851"/>
        <dbReference type="ChEBI" id="CHEBI:16810"/>
        <dbReference type="ChEBI" id="CHEBI:29985"/>
        <dbReference type="ChEBI" id="CHEBI:57762"/>
        <dbReference type="EC" id="2.6.1.42"/>
    </reaction>
</comment>
<keyword evidence="7 15" id="KW-0032">Aminotransferase</keyword>
<dbReference type="GO" id="GO:0052656">
    <property type="term" value="F:L-isoleucine-2-oxoglutarate transaminase activity"/>
    <property type="evidence" value="ECO:0007669"/>
    <property type="project" value="RHEA"/>
</dbReference>
<dbReference type="SUPFAM" id="SSF56752">
    <property type="entry name" value="D-aminoacid aminotransferase-like PLP-dependent enzymes"/>
    <property type="match status" value="1"/>
</dbReference>
<evidence type="ECO:0000256" key="13">
    <source>
        <dbReference type="ARBA" id="ARBA00048798"/>
    </source>
</evidence>
<dbReference type="InterPro" id="IPR043131">
    <property type="entry name" value="BCAT-like_N"/>
</dbReference>
<evidence type="ECO:0000256" key="9">
    <source>
        <dbReference type="ARBA" id="ARBA00022679"/>
    </source>
</evidence>
<keyword evidence="10 15" id="KW-0663">Pyridoxal phosphate</keyword>
<dbReference type="PANTHER" id="PTHR42743">
    <property type="entry name" value="AMINO-ACID AMINOTRANSFERASE"/>
    <property type="match status" value="1"/>
</dbReference>
<gene>
    <name evidence="15 16" type="primary">ilvE</name>
    <name evidence="16" type="ORF">ERS672216_00139</name>
</gene>
<evidence type="ECO:0000256" key="8">
    <source>
        <dbReference type="ARBA" id="ARBA00022605"/>
    </source>
</evidence>
<dbReference type="AlphaFoldDB" id="A0A128ECV4"/>
<dbReference type="CDD" id="cd01557">
    <property type="entry name" value="BCAT_beta_family"/>
    <property type="match status" value="1"/>
</dbReference>
<dbReference type="Gene3D" id="3.30.470.10">
    <property type="match status" value="1"/>
</dbReference>
<comment type="catalytic activity">
    <reaction evidence="13 15">
        <text>L-isoleucine + 2-oxoglutarate = (S)-3-methyl-2-oxopentanoate + L-glutamate</text>
        <dbReference type="Rhea" id="RHEA:24801"/>
        <dbReference type="ChEBI" id="CHEBI:16810"/>
        <dbReference type="ChEBI" id="CHEBI:29985"/>
        <dbReference type="ChEBI" id="CHEBI:35146"/>
        <dbReference type="ChEBI" id="CHEBI:58045"/>
        <dbReference type="EC" id="2.6.1.42"/>
    </reaction>
</comment>
<evidence type="ECO:0000256" key="5">
    <source>
        <dbReference type="ARBA" id="ARBA00005072"/>
    </source>
</evidence>
<dbReference type="RefSeq" id="WP_075539869.1">
    <property type="nucleotide sequence ID" value="NZ_CP053844.1"/>
</dbReference>
<evidence type="ECO:0000256" key="7">
    <source>
        <dbReference type="ARBA" id="ARBA00022576"/>
    </source>
</evidence>
<evidence type="ECO:0000313" key="17">
    <source>
        <dbReference type="Proteomes" id="UP000069632"/>
    </source>
</evidence>
<evidence type="ECO:0000256" key="2">
    <source>
        <dbReference type="ARBA" id="ARBA00003109"/>
    </source>
</evidence>
<dbReference type="GO" id="GO:0009098">
    <property type="term" value="P:L-leucine biosynthetic process"/>
    <property type="evidence" value="ECO:0007669"/>
    <property type="project" value="UniProtKB-UniPathway"/>
</dbReference>
<comment type="catalytic activity">
    <reaction evidence="14 15">
        <text>L-leucine + 2-oxoglutarate = 4-methyl-2-oxopentanoate + L-glutamate</text>
        <dbReference type="Rhea" id="RHEA:18321"/>
        <dbReference type="ChEBI" id="CHEBI:16810"/>
        <dbReference type="ChEBI" id="CHEBI:17865"/>
        <dbReference type="ChEBI" id="CHEBI:29985"/>
        <dbReference type="ChEBI" id="CHEBI:57427"/>
        <dbReference type="EC" id="2.6.1.42"/>
    </reaction>
</comment>
<dbReference type="Pfam" id="PF01063">
    <property type="entry name" value="Aminotran_4"/>
    <property type="match status" value="1"/>
</dbReference>
<dbReference type="FunFam" id="3.20.10.10:FF:000002">
    <property type="entry name" value="D-alanine aminotransferase"/>
    <property type="match status" value="1"/>
</dbReference>
<dbReference type="Gene3D" id="3.20.10.10">
    <property type="entry name" value="D-amino Acid Aminotransferase, subunit A, domain 2"/>
    <property type="match status" value="1"/>
</dbReference>
<dbReference type="UniPathway" id="UPA00048">
    <property type="reaction ID" value="UER00073"/>
</dbReference>
<proteinExistence type="inferred from homology"/>
<comment type="pathway">
    <text evidence="4 15">Amino-acid biosynthesis; L-valine biosynthesis; L-valine from pyruvate: step 4/4.</text>
</comment>
<dbReference type="Proteomes" id="UP000069632">
    <property type="component" value="Unassembled WGS sequence"/>
</dbReference>
<dbReference type="NCBIfam" id="NF005146">
    <property type="entry name" value="PRK06606.1"/>
    <property type="match status" value="1"/>
</dbReference>
<evidence type="ECO:0000256" key="4">
    <source>
        <dbReference type="ARBA" id="ARBA00004931"/>
    </source>
</evidence>
<evidence type="ECO:0000256" key="11">
    <source>
        <dbReference type="ARBA" id="ARBA00023304"/>
    </source>
</evidence>
<evidence type="ECO:0000256" key="12">
    <source>
        <dbReference type="ARBA" id="ARBA00048212"/>
    </source>
</evidence>
<dbReference type="GO" id="GO:0052654">
    <property type="term" value="F:L-leucine-2-oxoglutarate transaminase activity"/>
    <property type="evidence" value="ECO:0007669"/>
    <property type="project" value="RHEA"/>
</dbReference>
<dbReference type="UniPathway" id="UPA00049">
    <property type="reaction ID" value="UER00062"/>
</dbReference>
<evidence type="ECO:0000313" key="16">
    <source>
        <dbReference type="EMBL" id="CZE45993.1"/>
    </source>
</evidence>
<dbReference type="PANTHER" id="PTHR42743:SF11">
    <property type="entry name" value="AMINODEOXYCHORISMATE LYASE"/>
    <property type="match status" value="1"/>
</dbReference>
<dbReference type="InterPro" id="IPR033939">
    <property type="entry name" value="BCAT_family"/>
</dbReference>
<sequence length="308" mass="34163">MAKVNESKLIWMDGKLIPWEDATVHVLTHSLHYGNAVFEGVRAYQTPKGPAIFRLKEHTKRLMNSAKSCLINIPFTQEELERAQIEVIKANEFTQTVYIRPLVFLGYGSMGVSHKGSPTQVAIVAWQWGAYMGDEALRKGIKVKISSWMKPAPFSMMAKAKASANYFNSQMANFEALDAGYDEALLLDPQGFVAEGSGECFFIVKDGVIITPPNDTSLESITQQTVIEIAKDLGYTVLRQRITRDEVYTADEAFFTGTAAEVTPISNIDGRIIGKGERGDVAGALQAAYFDVVMGKNPKFEHYLTYVK</sequence>
<comment type="function">
    <text evidence="2 15">Acts on leucine, isoleucine and valine.</text>
</comment>
<protein>
    <recommendedName>
        <fullName evidence="15">Branched-chain-amino-acid aminotransferase</fullName>
        <shortName evidence="15">BCAT</shortName>
        <ecNumber evidence="15">2.6.1.42</ecNumber>
    </recommendedName>
</protein>
<evidence type="ECO:0000256" key="3">
    <source>
        <dbReference type="ARBA" id="ARBA00004824"/>
    </source>
</evidence>
<reference evidence="16 17" key="1">
    <citation type="submission" date="2016-02" db="EMBL/GenBank/DDBJ databases">
        <authorList>
            <consortium name="Pathogen Informatics"/>
        </authorList>
    </citation>
    <scope>NUCLEOTIDE SEQUENCE [LARGE SCALE GENOMIC DNA]</scope>
    <source>
        <strain evidence="16 17">RC20</strain>
    </source>
</reference>
<keyword evidence="8 15" id="KW-0028">Amino-acid biosynthesis</keyword>
<evidence type="ECO:0000256" key="6">
    <source>
        <dbReference type="ARBA" id="ARBA00009320"/>
    </source>
</evidence>
<organism evidence="16 17">
    <name type="scientific">Campylobacter geochelonis</name>
    <dbReference type="NCBI Taxonomy" id="1780362"/>
    <lineage>
        <taxon>Bacteria</taxon>
        <taxon>Pseudomonadati</taxon>
        <taxon>Campylobacterota</taxon>
        <taxon>Epsilonproteobacteria</taxon>
        <taxon>Campylobacterales</taxon>
        <taxon>Campylobacteraceae</taxon>
        <taxon>Campylobacter</taxon>
    </lineage>
</organism>
<dbReference type="GO" id="GO:0052655">
    <property type="term" value="F:L-valine-2-oxoglutarate transaminase activity"/>
    <property type="evidence" value="ECO:0007669"/>
    <property type="project" value="RHEA"/>
</dbReference>
<dbReference type="InterPro" id="IPR005785">
    <property type="entry name" value="B_amino_transI"/>
</dbReference>
<dbReference type="InterPro" id="IPR001544">
    <property type="entry name" value="Aminotrans_IV"/>
</dbReference>
<dbReference type="InterPro" id="IPR036038">
    <property type="entry name" value="Aminotransferase-like"/>
</dbReference>
<keyword evidence="11 15" id="KW-0100">Branched-chain amino acid biosynthesis</keyword>
<accession>A0A128ECV4</accession>
<dbReference type="GO" id="GO:0009099">
    <property type="term" value="P:L-valine biosynthetic process"/>
    <property type="evidence" value="ECO:0007669"/>
    <property type="project" value="UniProtKB-UniPathway"/>
</dbReference>
<comment type="pathway">
    <text evidence="3 15">Amino-acid biosynthesis; L-isoleucine biosynthesis; L-isoleucine from 2-oxobutanoate: step 4/4.</text>
</comment>
<keyword evidence="9 15" id="KW-0808">Transferase</keyword>
<evidence type="ECO:0000256" key="1">
    <source>
        <dbReference type="ARBA" id="ARBA00001933"/>
    </source>
</evidence>
<comment type="similarity">
    <text evidence="6 15">Belongs to the class-IV pyridoxal-phosphate-dependent aminotransferase family.</text>
</comment>
<dbReference type="UniPathway" id="UPA00047">
    <property type="reaction ID" value="UER00058"/>
</dbReference>
<comment type="pathway">
    <text evidence="5 15">Amino-acid biosynthesis; L-leucine biosynthesis; L-leucine from 3-methyl-2-oxobutanoate: step 4/4.</text>
</comment>
<keyword evidence="17" id="KW-1185">Reference proteome</keyword>
<dbReference type="InterPro" id="IPR043132">
    <property type="entry name" value="BCAT-like_C"/>
</dbReference>
<dbReference type="NCBIfam" id="TIGR01122">
    <property type="entry name" value="ilvE_I"/>
    <property type="match status" value="1"/>
</dbReference>
<comment type="cofactor">
    <cofactor evidence="1 15">
        <name>pyridoxal 5'-phosphate</name>
        <dbReference type="ChEBI" id="CHEBI:597326"/>
    </cofactor>
</comment>
<dbReference type="InterPro" id="IPR050571">
    <property type="entry name" value="Class-IV_PLP-Dep_Aminotrnsfr"/>
</dbReference>
<dbReference type="OrthoDB" id="9804984at2"/>
<evidence type="ECO:0000256" key="15">
    <source>
        <dbReference type="RuleBase" id="RU364094"/>
    </source>
</evidence>
<evidence type="ECO:0000256" key="10">
    <source>
        <dbReference type="ARBA" id="ARBA00022898"/>
    </source>
</evidence>
<dbReference type="EMBL" id="FIZP01000001">
    <property type="protein sequence ID" value="CZE45993.1"/>
    <property type="molecule type" value="Genomic_DNA"/>
</dbReference>
<name>A0A128ECV4_9BACT</name>
<evidence type="ECO:0000256" key="14">
    <source>
        <dbReference type="ARBA" id="ARBA00049229"/>
    </source>
</evidence>
<dbReference type="GO" id="GO:0009097">
    <property type="term" value="P:isoleucine biosynthetic process"/>
    <property type="evidence" value="ECO:0007669"/>
    <property type="project" value="UniProtKB-UniPathway"/>
</dbReference>